<accession>A0A9Q3S266</accession>
<feature type="compositionally biased region" description="Basic and acidic residues" evidence="1">
    <location>
        <begin position="10"/>
        <end position="24"/>
    </location>
</feature>
<dbReference type="InterPro" id="IPR041649">
    <property type="entry name" value="NepR"/>
</dbReference>
<dbReference type="EMBL" id="JAHVKP010000001">
    <property type="protein sequence ID" value="MBY6218642.1"/>
    <property type="molecule type" value="Genomic_DNA"/>
</dbReference>
<evidence type="ECO:0000313" key="3">
    <source>
        <dbReference type="EMBL" id="MBY6218642.1"/>
    </source>
</evidence>
<evidence type="ECO:0000256" key="1">
    <source>
        <dbReference type="SAM" id="MobiDB-lite"/>
    </source>
</evidence>
<dbReference type="Pfam" id="PF18557">
    <property type="entry name" value="NepR"/>
    <property type="match status" value="1"/>
</dbReference>
<feature type="region of interest" description="Disordered" evidence="1">
    <location>
        <begin position="1"/>
        <end position="26"/>
    </location>
</feature>
<evidence type="ECO:0000313" key="4">
    <source>
        <dbReference type="Proteomes" id="UP000824927"/>
    </source>
</evidence>
<dbReference type="RefSeq" id="WP_222405386.1">
    <property type="nucleotide sequence ID" value="NZ_JAHVKP010000001.1"/>
</dbReference>
<reference evidence="3" key="1">
    <citation type="submission" date="2021-06" db="EMBL/GenBank/DDBJ databases">
        <title>50 bacteria genomes isolated from Dapeng, Shenzhen, China.</title>
        <authorList>
            <person name="Zheng W."/>
            <person name="Yu S."/>
            <person name="Huang Y."/>
        </authorList>
    </citation>
    <scope>NUCLEOTIDE SEQUENCE</scope>
    <source>
        <strain evidence="3">DP4N28-2</strain>
    </source>
</reference>
<dbReference type="Proteomes" id="UP000824927">
    <property type="component" value="Unassembled WGS sequence"/>
</dbReference>
<evidence type="ECO:0000259" key="2">
    <source>
        <dbReference type="Pfam" id="PF18557"/>
    </source>
</evidence>
<feature type="domain" description="Anti-sigma factor NepR" evidence="2">
    <location>
        <begin position="23"/>
        <end position="56"/>
    </location>
</feature>
<comment type="caution">
    <text evidence="3">The sequence shown here is derived from an EMBL/GenBank/DDBJ whole genome shotgun (WGS) entry which is preliminary data.</text>
</comment>
<proteinExistence type="predicted"/>
<dbReference type="AlphaFoldDB" id="A0A9Q3S266"/>
<sequence length="56" mass="6221">MNAKATSETPAEKGAGREAKEKPEWANGLRELYDSVVEEPLPDSFKDLLSKLDDKD</sequence>
<name>A0A9Q3S266_9SPHN</name>
<protein>
    <recommendedName>
        <fullName evidence="2">Anti-sigma factor NepR domain-containing protein</fullName>
    </recommendedName>
</protein>
<gene>
    <name evidence="3" type="ORF">KUV31_09855</name>
</gene>
<organism evidence="3 4">
    <name type="scientific">Qipengyuania aquimaris</name>
    <dbReference type="NCBI Taxonomy" id="255984"/>
    <lineage>
        <taxon>Bacteria</taxon>
        <taxon>Pseudomonadati</taxon>
        <taxon>Pseudomonadota</taxon>
        <taxon>Alphaproteobacteria</taxon>
        <taxon>Sphingomonadales</taxon>
        <taxon>Erythrobacteraceae</taxon>
        <taxon>Qipengyuania</taxon>
    </lineage>
</organism>